<gene>
    <name evidence="2" type="ORF">NOO_LOCUS8445</name>
</gene>
<evidence type="ECO:0000313" key="4">
    <source>
        <dbReference type="WBParaSite" id="nOo.2.0.1.t08445-RA"/>
    </source>
</evidence>
<dbReference type="EMBL" id="UYRW01003533">
    <property type="protein sequence ID" value="VDK89339.1"/>
    <property type="molecule type" value="Genomic_DNA"/>
</dbReference>
<reference evidence="4" key="1">
    <citation type="submission" date="2016-06" db="UniProtKB">
        <authorList>
            <consortium name="WormBaseParasite"/>
        </authorList>
    </citation>
    <scope>IDENTIFICATION</scope>
</reference>
<dbReference type="Proteomes" id="UP000271087">
    <property type="component" value="Unassembled WGS sequence"/>
</dbReference>
<evidence type="ECO:0000313" key="3">
    <source>
        <dbReference type="Proteomes" id="UP000271087"/>
    </source>
</evidence>
<keyword evidence="3" id="KW-1185">Reference proteome</keyword>
<accession>A0A182EK10</accession>
<feature type="region of interest" description="Disordered" evidence="1">
    <location>
        <begin position="45"/>
        <end position="68"/>
    </location>
</feature>
<feature type="compositionally biased region" description="Gly residues" evidence="1">
    <location>
        <begin position="57"/>
        <end position="66"/>
    </location>
</feature>
<name>A0A182EK10_ONCOC</name>
<dbReference type="AlphaFoldDB" id="A0A182EK10"/>
<organism evidence="4">
    <name type="scientific">Onchocerca ochengi</name>
    <name type="common">Filarial nematode worm</name>
    <dbReference type="NCBI Taxonomy" id="42157"/>
    <lineage>
        <taxon>Eukaryota</taxon>
        <taxon>Metazoa</taxon>
        <taxon>Ecdysozoa</taxon>
        <taxon>Nematoda</taxon>
        <taxon>Chromadorea</taxon>
        <taxon>Rhabditida</taxon>
        <taxon>Spirurina</taxon>
        <taxon>Spiruromorpha</taxon>
        <taxon>Filarioidea</taxon>
        <taxon>Onchocercidae</taxon>
        <taxon>Onchocerca</taxon>
    </lineage>
</organism>
<sequence length="104" mass="11100">MNWYEMFGVKKKYMREMMKIKGVNRGAPKVYVMCPRDGTIGGYQPSLTIGDDRGSSGSDGGGGVGGAVRQHRGSIAASQIVTVVASSRLMTAAVHRHHCCTPGK</sequence>
<dbReference type="WBParaSite" id="nOo.2.0.1.t08445-RA">
    <property type="protein sequence ID" value="nOo.2.0.1.t08445-RA"/>
    <property type="gene ID" value="nOo.2.0.1.g08445"/>
</dbReference>
<evidence type="ECO:0000256" key="1">
    <source>
        <dbReference type="SAM" id="MobiDB-lite"/>
    </source>
</evidence>
<proteinExistence type="predicted"/>
<reference evidence="2 3" key="2">
    <citation type="submission" date="2018-08" db="EMBL/GenBank/DDBJ databases">
        <authorList>
            <person name="Laetsch R D."/>
            <person name="Stevens L."/>
            <person name="Kumar S."/>
            <person name="Blaxter L. M."/>
        </authorList>
    </citation>
    <scope>NUCLEOTIDE SEQUENCE [LARGE SCALE GENOMIC DNA]</scope>
</reference>
<protein>
    <submittedName>
        <fullName evidence="4">Retrotransposon protein</fullName>
    </submittedName>
</protein>
<evidence type="ECO:0000313" key="2">
    <source>
        <dbReference type="EMBL" id="VDK89339.1"/>
    </source>
</evidence>